<feature type="region of interest" description="Disordered" evidence="1">
    <location>
        <begin position="1"/>
        <end position="77"/>
    </location>
</feature>
<evidence type="ECO:0008006" key="4">
    <source>
        <dbReference type="Google" id="ProtNLM"/>
    </source>
</evidence>
<dbReference type="EMBL" id="KN847342">
    <property type="protein sequence ID" value="KIW37739.1"/>
    <property type="molecule type" value="Genomic_DNA"/>
</dbReference>
<dbReference type="STRING" id="215243.A0A0D2DPG6"/>
<evidence type="ECO:0000256" key="1">
    <source>
        <dbReference type="SAM" id="MobiDB-lite"/>
    </source>
</evidence>
<feature type="compositionally biased region" description="Gly residues" evidence="1">
    <location>
        <begin position="66"/>
        <end position="75"/>
    </location>
</feature>
<dbReference type="RefSeq" id="XP_016257955.1">
    <property type="nucleotide sequence ID" value="XM_016411201.1"/>
</dbReference>
<feature type="compositionally biased region" description="Basic and acidic residues" evidence="1">
    <location>
        <begin position="10"/>
        <end position="22"/>
    </location>
</feature>
<feature type="compositionally biased region" description="Polar residues" evidence="1">
    <location>
        <begin position="112"/>
        <end position="123"/>
    </location>
</feature>
<accession>A0A0D2DPG6</accession>
<evidence type="ECO:0000313" key="2">
    <source>
        <dbReference type="EMBL" id="KIW37739.1"/>
    </source>
</evidence>
<dbReference type="Proteomes" id="UP000053342">
    <property type="component" value="Unassembled WGS sequence"/>
</dbReference>
<feature type="compositionally biased region" description="Basic residues" evidence="1">
    <location>
        <begin position="46"/>
        <end position="56"/>
    </location>
</feature>
<proteinExistence type="predicted"/>
<name>A0A0D2DPG6_9EURO</name>
<dbReference type="AlphaFoldDB" id="A0A0D2DPG6"/>
<organism evidence="2 3">
    <name type="scientific">Exophiala oligosperma</name>
    <dbReference type="NCBI Taxonomy" id="215243"/>
    <lineage>
        <taxon>Eukaryota</taxon>
        <taxon>Fungi</taxon>
        <taxon>Dikarya</taxon>
        <taxon>Ascomycota</taxon>
        <taxon>Pezizomycotina</taxon>
        <taxon>Eurotiomycetes</taxon>
        <taxon>Chaetothyriomycetidae</taxon>
        <taxon>Chaetothyriales</taxon>
        <taxon>Herpotrichiellaceae</taxon>
        <taxon>Exophiala</taxon>
    </lineage>
</organism>
<keyword evidence="3" id="KW-1185">Reference proteome</keyword>
<sequence>MQKTSLPRRSLGEKDKDKDGDRFLFLVSTSVGPSGKEQYDKDMRARAHAARRSHASRRAEPSLSPTGGGGGGGGAVEPKQREVVIHARSVSASASARANIARQQQQFRVNAAPNSPFSQSSNRPPGPWTRSAVDNGNDEPFNQISVPDLPRYVISVLHDASRFKWPRVKPGAPLKVVNPVARAWMEAALESPIALHGLVYAMLRTMLIARDSSGPETILALEHYARCLARLKDEMKRIQEGVSEASDNVIIGVAALAAHGESYTKMEEFSVETTPPVPPSPLAGSQNLHVYGIGLLEAAHVQAMYSLVACKGGLQNISLEGLPDVLEVVDLCFASREGTRPQFGLRHSPIQSELSVDFNLDPTALALFQKLGTGFLHINELETIHQSVRHTRGAMVMLDQHVRNGDTPGSQPELLRARNTAQYHLLCLPVADLTTTVGRESLLYEVCRLGLLIISNMILFPLPAKSGVGNRLARQLRGCLTLADHVPNGKRVFSRCPDLLIWAVVLGAMSSTSLSDRTWFIDRLAVMLAPLFDHHWQEVEEEILYKYLWWQYVCSQPAQSIWEESLHHHHSARRTNAACDKVSDLVLGQL</sequence>
<gene>
    <name evidence="2" type="ORF">PV06_09735</name>
</gene>
<protein>
    <recommendedName>
        <fullName evidence="4">Tachykinin family protein</fullName>
    </recommendedName>
</protein>
<feature type="region of interest" description="Disordered" evidence="1">
    <location>
        <begin position="110"/>
        <end position="141"/>
    </location>
</feature>
<dbReference type="OrthoDB" id="3469466at2759"/>
<dbReference type="PANTHER" id="PTHR37540:SF5">
    <property type="entry name" value="TRANSCRIPTION FACTOR DOMAIN-CONTAINING PROTEIN"/>
    <property type="match status" value="1"/>
</dbReference>
<dbReference type="HOGENOM" id="CLU_015771_0_1_1"/>
<dbReference type="PANTHER" id="PTHR37540">
    <property type="entry name" value="TRANSCRIPTION FACTOR (ACR-2), PUTATIVE-RELATED-RELATED"/>
    <property type="match status" value="1"/>
</dbReference>
<evidence type="ECO:0000313" key="3">
    <source>
        <dbReference type="Proteomes" id="UP000053342"/>
    </source>
</evidence>
<dbReference type="GeneID" id="27361809"/>
<dbReference type="VEuPathDB" id="FungiDB:PV06_09735"/>
<reference evidence="2 3" key="1">
    <citation type="submission" date="2015-01" db="EMBL/GenBank/DDBJ databases">
        <title>The Genome Sequence of Exophiala oligosperma CBS72588.</title>
        <authorList>
            <consortium name="The Broad Institute Genomics Platform"/>
            <person name="Cuomo C."/>
            <person name="de Hoog S."/>
            <person name="Gorbushina A."/>
            <person name="Stielow B."/>
            <person name="Teixiera M."/>
            <person name="Abouelleil A."/>
            <person name="Chapman S.B."/>
            <person name="Priest M."/>
            <person name="Young S.K."/>
            <person name="Wortman J."/>
            <person name="Nusbaum C."/>
            <person name="Birren B."/>
        </authorList>
    </citation>
    <scope>NUCLEOTIDE SEQUENCE [LARGE SCALE GENOMIC DNA]</scope>
    <source>
        <strain evidence="2 3">CBS 72588</strain>
    </source>
</reference>